<dbReference type="SUPFAM" id="SSF48371">
    <property type="entry name" value="ARM repeat"/>
    <property type="match status" value="1"/>
</dbReference>
<feature type="region of interest" description="Disordered" evidence="3">
    <location>
        <begin position="882"/>
        <end position="921"/>
    </location>
</feature>
<evidence type="ECO:0000313" key="5">
    <source>
        <dbReference type="Proteomes" id="UP000192223"/>
    </source>
</evidence>
<evidence type="ECO:0000256" key="2">
    <source>
        <dbReference type="SAM" id="Coils"/>
    </source>
</evidence>
<organism evidence="5 6">
    <name type="scientific">Agrilus planipennis</name>
    <name type="common">Emerald ash borer</name>
    <name type="synonym">Agrilus marcopoli</name>
    <dbReference type="NCBI Taxonomy" id="224129"/>
    <lineage>
        <taxon>Eukaryota</taxon>
        <taxon>Metazoa</taxon>
        <taxon>Ecdysozoa</taxon>
        <taxon>Arthropoda</taxon>
        <taxon>Hexapoda</taxon>
        <taxon>Insecta</taxon>
        <taxon>Pterygota</taxon>
        <taxon>Neoptera</taxon>
        <taxon>Endopterygota</taxon>
        <taxon>Coleoptera</taxon>
        <taxon>Polyphaga</taxon>
        <taxon>Elateriformia</taxon>
        <taxon>Buprestoidea</taxon>
        <taxon>Buprestidae</taxon>
        <taxon>Agrilinae</taxon>
        <taxon>Agrilus</taxon>
    </lineage>
</organism>
<keyword evidence="5" id="KW-1185">Reference proteome</keyword>
<dbReference type="InterPro" id="IPR011989">
    <property type="entry name" value="ARM-like"/>
</dbReference>
<dbReference type="CTD" id="43491"/>
<feature type="domain" description="Condensin complex subunit 1 N-terminal" evidence="4">
    <location>
        <begin position="90"/>
        <end position="234"/>
    </location>
</feature>
<reference evidence="6" key="1">
    <citation type="submission" date="2025-08" db="UniProtKB">
        <authorList>
            <consortium name="RefSeq"/>
        </authorList>
    </citation>
    <scope>IDENTIFICATION</scope>
    <source>
        <tissue evidence="6">Entire body</tissue>
    </source>
</reference>
<evidence type="ECO:0000256" key="3">
    <source>
        <dbReference type="SAM" id="MobiDB-lite"/>
    </source>
</evidence>
<dbReference type="GO" id="GO:0010032">
    <property type="term" value="P:meiotic chromosome condensation"/>
    <property type="evidence" value="ECO:0007669"/>
    <property type="project" value="TreeGrafter"/>
</dbReference>
<feature type="coiled-coil region" evidence="2">
    <location>
        <begin position="396"/>
        <end position="476"/>
    </location>
</feature>
<keyword evidence="2" id="KW-0175">Coiled coil</keyword>
<keyword evidence="1" id="KW-0226">DNA condensation</keyword>
<dbReference type="GO" id="GO:0007076">
    <property type="term" value="P:mitotic chromosome condensation"/>
    <property type="evidence" value="ECO:0007669"/>
    <property type="project" value="InterPro"/>
</dbReference>
<dbReference type="Pfam" id="PF12922">
    <property type="entry name" value="Cnd1_N"/>
    <property type="match status" value="1"/>
</dbReference>
<proteinExistence type="predicted"/>
<accession>A0A1W4WVY4</accession>
<dbReference type="AlphaFoldDB" id="A0A1W4WVY4"/>
<dbReference type="InParanoid" id="A0A1W4WVY4"/>
<dbReference type="KEGG" id="apln:108738917"/>
<dbReference type="STRING" id="224129.A0A1W4WVY4"/>
<evidence type="ECO:0000259" key="4">
    <source>
        <dbReference type="Pfam" id="PF12922"/>
    </source>
</evidence>
<evidence type="ECO:0000313" key="6">
    <source>
        <dbReference type="RefSeq" id="XP_018328034.1"/>
    </source>
</evidence>
<dbReference type="RefSeq" id="XP_018328034.1">
    <property type="nucleotide sequence ID" value="XM_018472532.1"/>
</dbReference>
<dbReference type="OrthoDB" id="436262at2759"/>
<evidence type="ECO:0000256" key="1">
    <source>
        <dbReference type="ARBA" id="ARBA00023067"/>
    </source>
</evidence>
<dbReference type="Proteomes" id="UP000192223">
    <property type="component" value="Unplaced"/>
</dbReference>
<dbReference type="FunCoup" id="A0A1W4WVY4">
    <property type="interactions" value="902"/>
</dbReference>
<dbReference type="PANTHER" id="PTHR14222">
    <property type="entry name" value="CONDENSIN"/>
    <property type="match status" value="1"/>
</dbReference>
<gene>
    <name evidence="6" type="primary">LOC108738917</name>
</gene>
<dbReference type="Gene3D" id="1.25.10.10">
    <property type="entry name" value="Leucine-rich Repeat Variant"/>
    <property type="match status" value="1"/>
</dbReference>
<protein>
    <submittedName>
        <fullName evidence="6">Condensin complex subunit 1</fullName>
    </submittedName>
</protein>
<dbReference type="InterPro" id="IPR026971">
    <property type="entry name" value="CND1/NCAPD3"/>
</dbReference>
<dbReference type="PANTHER" id="PTHR14222:SF2">
    <property type="entry name" value="CONDENSIN COMPLEX SUBUNIT 1"/>
    <property type="match status" value="1"/>
</dbReference>
<dbReference type="InterPro" id="IPR016024">
    <property type="entry name" value="ARM-type_fold"/>
</dbReference>
<dbReference type="InterPro" id="IPR024324">
    <property type="entry name" value="Condensin_cplx_su1_N"/>
</dbReference>
<dbReference type="GO" id="GO:0000779">
    <property type="term" value="C:condensed chromosome, centromeric region"/>
    <property type="evidence" value="ECO:0007669"/>
    <property type="project" value="TreeGrafter"/>
</dbReference>
<dbReference type="GO" id="GO:0042393">
    <property type="term" value="F:histone binding"/>
    <property type="evidence" value="ECO:0007669"/>
    <property type="project" value="TreeGrafter"/>
</dbReference>
<dbReference type="GO" id="GO:0000796">
    <property type="term" value="C:condensin complex"/>
    <property type="evidence" value="ECO:0007669"/>
    <property type="project" value="TreeGrafter"/>
</dbReference>
<sequence>MAHINFVIPQTKNDLLSHESDQYFVRDVIGPKEIYSKLKVAKQCLRDEGPDFILDNFDVYFSIFLRPESHTMDNMMMGYLDLHKAVTDLNKNIGFILEDKESLNDEIKAKYQNILKMLLYAYTNLVITIEHTIDIKRQNMLQSKTKGKKKGSDSSADEGVNKKGVVLALNNILDREISFLWDPPVVEEVFINMVSEVFYRFLEFPTLKSDRELRTELFNAIGILLKRYNHGMTFNVRITQLIKMHEHLMFCIPEGIQLLVNDYNCKGLVRNFIREITEWQTDEKFQDSQSYTLRNSVLSVIAEVVLTVLSKDNLNEEEKDSRDELLEILEDHIFDTSSFVRTKVVQHWAKLQKENAIPLSVQNSVLEKIVGRLYDKGANVRKSAANCVSTFLTHNIYGAELQLSKMEKELQQKRDELDRCKGNMCQNTTNKLQELDNEWTAKVEKLKEVIAEKLQEEQKEEENDEKDEEKNLALEDGIPALIRQCITEEKFDEAFKMCRLAVKHLDQWKESSKNLDKREEGNLFLVLMKTVFYGQGSRGTFVDLETNFKVLEKLESHVQFLTNCVGFLQQINKAIRPMKELLESTSIGDMQEAVDFFVIAFQFKIENALDGILAMLRIMQRNEQERKEYVVNAFKTIYLTTDTKSMKEHTTTIVDRLIHLLKTTPYDSLNDFSIIVTEWTSKGILDNSVIDALWQCFTKQRDVSEDDSRAAIDLLAMAAKGRKTIISKNLKMIATVAFTERGEKDLLLLASACRLMAIAGMEKQNITDKNPPFRIKTEDPIWKDLMSILEKTFFNADPFYPTVISAAAELIYRLCSKPEQLWEEFIYKMVRMVVEKFKGGNELPRYIIIQCGHLFGEVAIKELHFLDEAIYKELKRRQFIRDEKNDKQRNKRHNRTILANASSSRRKSRISSVDTVESKVI</sequence>
<dbReference type="GeneID" id="108738917"/>
<name>A0A1W4WVY4_AGRPL</name>